<dbReference type="EC" id="2.3.2.15" evidence="1"/>
<dbReference type="Pfam" id="PF05023">
    <property type="entry name" value="Phytochelatin"/>
    <property type="match status" value="2"/>
</dbReference>
<dbReference type="GO" id="GO:0010038">
    <property type="term" value="P:response to metal ion"/>
    <property type="evidence" value="ECO:0007669"/>
    <property type="project" value="InterPro"/>
</dbReference>
<evidence type="ECO:0000256" key="1">
    <source>
        <dbReference type="ARBA" id="ARBA00012468"/>
    </source>
</evidence>
<protein>
    <recommendedName>
        <fullName evidence="1">glutathione gamma-glutamylcysteinyltransferase</fullName>
        <ecNumber evidence="1">2.3.2.15</ecNumber>
    </recommendedName>
</protein>
<dbReference type="GO" id="GO:0016756">
    <property type="term" value="F:glutathione gamma-glutamylcysteinyltransferase activity"/>
    <property type="evidence" value="ECO:0007669"/>
    <property type="project" value="UniProtKB-EC"/>
</dbReference>
<evidence type="ECO:0000256" key="4">
    <source>
        <dbReference type="ARBA" id="ARBA00022723"/>
    </source>
</evidence>
<dbReference type="PANTHER" id="PTHR33447">
    <property type="entry name" value="GLUTATHIONE GAMMA-GLUTAMYLCYSTEINYLTRANSFERASE"/>
    <property type="match status" value="1"/>
</dbReference>
<dbReference type="PROSITE" id="PS51443">
    <property type="entry name" value="PCS"/>
    <property type="match status" value="1"/>
</dbReference>
<evidence type="ECO:0000259" key="6">
    <source>
        <dbReference type="PROSITE" id="PS51443"/>
    </source>
</evidence>
<dbReference type="InterPro" id="IPR040409">
    <property type="entry name" value="PCS-like"/>
</dbReference>
<dbReference type="OrthoDB" id="8560621at2"/>
<keyword evidence="2" id="KW-0104">Cadmium</keyword>
<dbReference type="AlphaFoldDB" id="A0A1Q9GX88"/>
<comment type="caution">
    <text evidence="7">The sequence shown here is derived from an EMBL/GenBank/DDBJ whole genome shotgun (WGS) entry which is preliminary data.</text>
</comment>
<feature type="chain" id="PRO_5012593266" description="glutathione gamma-glutamylcysteinyltransferase" evidence="5">
    <location>
        <begin position="25"/>
        <end position="261"/>
    </location>
</feature>
<dbReference type="Proteomes" id="UP000186905">
    <property type="component" value="Unassembled WGS sequence"/>
</dbReference>
<evidence type="ECO:0000256" key="3">
    <source>
        <dbReference type="ARBA" id="ARBA00022679"/>
    </source>
</evidence>
<dbReference type="Gene3D" id="3.90.70.30">
    <property type="entry name" value="Phytochelatin synthase, N-terminal domain"/>
    <property type="match status" value="1"/>
</dbReference>
<gene>
    <name evidence="7" type="ORF">BIT28_00680</name>
</gene>
<dbReference type="RefSeq" id="WP_075762653.1">
    <property type="nucleotide sequence ID" value="NZ_MJIL01000049.1"/>
</dbReference>
<proteinExistence type="predicted"/>
<keyword evidence="5" id="KW-0732">Signal</keyword>
<evidence type="ECO:0000313" key="8">
    <source>
        <dbReference type="Proteomes" id="UP000186905"/>
    </source>
</evidence>
<accession>A0A1Q9GX88</accession>
<dbReference type="GO" id="GO:0046872">
    <property type="term" value="F:metal ion binding"/>
    <property type="evidence" value="ECO:0007669"/>
    <property type="project" value="UniProtKB-KW"/>
</dbReference>
<feature type="signal peptide" evidence="5">
    <location>
        <begin position="1"/>
        <end position="24"/>
    </location>
</feature>
<keyword evidence="4" id="KW-0479">Metal-binding</keyword>
<keyword evidence="8" id="KW-1185">Reference proteome</keyword>
<sequence length="261" mass="29116">MKTMLKTSLLSLALAVVPTSAAFADVIDWSSDEGISRLEQSHFKKDFFKLANFYDAQDNKVYCGVASTSIIMNALRVRQNVTEIPLDESTIAPEDRAYFPQGDWSPFYERYTQNTVLGHSAKTRLQIMGQPVSEGAGPDYGLQLDQMTDLVTSNHLKVKTVFVDNLDSKATMKAELVHALETRDQYVVVNYSRKTLNQPGSGHYSPVGAYDKASDSFLIMDVSNAKANWVWVDSDQLFDAMATMDTKRNRGYLLISEGLKG</sequence>
<dbReference type="STRING" id="1903952.BIT28_00680"/>
<reference evidence="7 8" key="1">
    <citation type="submission" date="2016-09" db="EMBL/GenBank/DDBJ databases">
        <title>Photobacterium proteolyticum sp. nov. a protease producing bacterium isolated from ocean sediments of Laizhou Bay.</title>
        <authorList>
            <person name="Li Y."/>
        </authorList>
    </citation>
    <scope>NUCLEOTIDE SEQUENCE [LARGE SCALE GENOMIC DNA]</scope>
    <source>
        <strain evidence="7 8">13-12</strain>
    </source>
</reference>
<dbReference type="InterPro" id="IPR038156">
    <property type="entry name" value="PCS_N_sf"/>
</dbReference>
<dbReference type="PANTHER" id="PTHR33447:SF20">
    <property type="entry name" value="GLUTATHIONE GAMMA-GLUTAMYLCYSTEINYLTRANSFERASE"/>
    <property type="match status" value="1"/>
</dbReference>
<dbReference type="SUPFAM" id="SSF54001">
    <property type="entry name" value="Cysteine proteinases"/>
    <property type="match status" value="1"/>
</dbReference>
<evidence type="ECO:0000256" key="5">
    <source>
        <dbReference type="SAM" id="SignalP"/>
    </source>
</evidence>
<evidence type="ECO:0000313" key="7">
    <source>
        <dbReference type="EMBL" id="OLQ79804.1"/>
    </source>
</evidence>
<dbReference type="InterPro" id="IPR007719">
    <property type="entry name" value="PCS_N"/>
</dbReference>
<dbReference type="EMBL" id="MJIL01000049">
    <property type="protein sequence ID" value="OLQ79804.1"/>
    <property type="molecule type" value="Genomic_DNA"/>
</dbReference>
<name>A0A1Q9GX88_9GAMM</name>
<keyword evidence="3" id="KW-0808">Transferase</keyword>
<feature type="domain" description="Peptidase C83" evidence="6">
    <location>
        <begin position="7"/>
        <end position="261"/>
    </location>
</feature>
<dbReference type="GO" id="GO:0046938">
    <property type="term" value="P:phytochelatin biosynthetic process"/>
    <property type="evidence" value="ECO:0007669"/>
    <property type="project" value="InterPro"/>
</dbReference>
<organism evidence="7 8">
    <name type="scientific">Photobacterium proteolyticum</name>
    <dbReference type="NCBI Taxonomy" id="1903952"/>
    <lineage>
        <taxon>Bacteria</taxon>
        <taxon>Pseudomonadati</taxon>
        <taxon>Pseudomonadota</taxon>
        <taxon>Gammaproteobacteria</taxon>
        <taxon>Vibrionales</taxon>
        <taxon>Vibrionaceae</taxon>
        <taxon>Photobacterium</taxon>
    </lineage>
</organism>
<evidence type="ECO:0000256" key="2">
    <source>
        <dbReference type="ARBA" id="ARBA00022539"/>
    </source>
</evidence>
<dbReference type="InterPro" id="IPR038765">
    <property type="entry name" value="Papain-like_cys_pep_sf"/>
</dbReference>